<dbReference type="OrthoDB" id="2354161at2759"/>
<dbReference type="AlphaFoldDB" id="A0A9N9C8Q6"/>
<reference evidence="1" key="1">
    <citation type="submission" date="2021-06" db="EMBL/GenBank/DDBJ databases">
        <authorList>
            <person name="Kallberg Y."/>
            <person name="Tangrot J."/>
            <person name="Rosling A."/>
        </authorList>
    </citation>
    <scope>NUCLEOTIDE SEQUENCE</scope>
    <source>
        <strain evidence="1">FL966</strain>
    </source>
</reference>
<organism evidence="1 2">
    <name type="scientific">Cetraspora pellucida</name>
    <dbReference type="NCBI Taxonomy" id="1433469"/>
    <lineage>
        <taxon>Eukaryota</taxon>
        <taxon>Fungi</taxon>
        <taxon>Fungi incertae sedis</taxon>
        <taxon>Mucoromycota</taxon>
        <taxon>Glomeromycotina</taxon>
        <taxon>Glomeromycetes</taxon>
        <taxon>Diversisporales</taxon>
        <taxon>Gigasporaceae</taxon>
        <taxon>Cetraspora</taxon>
    </lineage>
</organism>
<evidence type="ECO:0000313" key="2">
    <source>
        <dbReference type="Proteomes" id="UP000789759"/>
    </source>
</evidence>
<sequence>MDKAYFKEMTLHALTSEYLDWYAKLIEVPSSLTDKIHLILYRAYMKETGLDLWIKSKVSESPQIDYANNHLSQDCIIKISKFPEEKDVIIESTSEIQVSVPNKTHLYQPETDLCQYTIKHKMDSKKVLVITEAEKNRWTIRCFHKNLERNICFYHSEIESKENSRKYYKFLIDQERLVSKELLYHSMIKSGLSIAWLDNLMKE</sequence>
<proteinExistence type="predicted"/>
<dbReference type="EMBL" id="CAJVQA010004066">
    <property type="protein sequence ID" value="CAG8590365.1"/>
    <property type="molecule type" value="Genomic_DNA"/>
</dbReference>
<comment type="caution">
    <text evidence="1">The sequence shown here is derived from an EMBL/GenBank/DDBJ whole genome shotgun (WGS) entry which is preliminary data.</text>
</comment>
<evidence type="ECO:0000313" key="1">
    <source>
        <dbReference type="EMBL" id="CAG8590365.1"/>
    </source>
</evidence>
<accession>A0A9N9C8Q6</accession>
<dbReference type="Proteomes" id="UP000789759">
    <property type="component" value="Unassembled WGS sequence"/>
</dbReference>
<keyword evidence="2" id="KW-1185">Reference proteome</keyword>
<name>A0A9N9C8Q6_9GLOM</name>
<gene>
    <name evidence="1" type="ORF">CPELLU_LOCUS6500</name>
</gene>
<protein>
    <submittedName>
        <fullName evidence="1">24913_t:CDS:1</fullName>
    </submittedName>
</protein>